<evidence type="ECO:0000313" key="2">
    <source>
        <dbReference type="EMBL" id="TFK17869.1"/>
    </source>
</evidence>
<evidence type="ECO:0000313" key="3">
    <source>
        <dbReference type="Proteomes" id="UP000307440"/>
    </source>
</evidence>
<accession>A0A5C3KCQ3</accession>
<keyword evidence="1" id="KW-0732">Signal</keyword>
<proteinExistence type="predicted"/>
<dbReference type="Proteomes" id="UP000307440">
    <property type="component" value="Unassembled WGS sequence"/>
</dbReference>
<dbReference type="EMBL" id="ML210454">
    <property type="protein sequence ID" value="TFK17869.1"/>
    <property type="molecule type" value="Genomic_DNA"/>
</dbReference>
<name>A0A5C3KCQ3_COPMA</name>
<gene>
    <name evidence="2" type="ORF">FA15DRAFT_710391</name>
</gene>
<keyword evidence="3" id="KW-1185">Reference proteome</keyword>
<sequence length="88" mass="9196">MFSVSALTKFTVGLLLVAVQASANPLAGRQIGKECGTNAVEVPYPAAGPLLSQSASNSLLAPSARSRSTQAHLKLQSIRNVPVNMNNY</sequence>
<feature type="chain" id="PRO_5022971178" evidence="1">
    <location>
        <begin position="24"/>
        <end position="88"/>
    </location>
</feature>
<reference evidence="2 3" key="1">
    <citation type="journal article" date="2019" name="Nat. Ecol. Evol.">
        <title>Megaphylogeny resolves global patterns of mushroom evolution.</title>
        <authorList>
            <person name="Varga T."/>
            <person name="Krizsan K."/>
            <person name="Foldi C."/>
            <person name="Dima B."/>
            <person name="Sanchez-Garcia M."/>
            <person name="Sanchez-Ramirez S."/>
            <person name="Szollosi G.J."/>
            <person name="Szarkandi J.G."/>
            <person name="Papp V."/>
            <person name="Albert L."/>
            <person name="Andreopoulos W."/>
            <person name="Angelini C."/>
            <person name="Antonin V."/>
            <person name="Barry K.W."/>
            <person name="Bougher N.L."/>
            <person name="Buchanan P."/>
            <person name="Buyck B."/>
            <person name="Bense V."/>
            <person name="Catcheside P."/>
            <person name="Chovatia M."/>
            <person name="Cooper J."/>
            <person name="Damon W."/>
            <person name="Desjardin D."/>
            <person name="Finy P."/>
            <person name="Geml J."/>
            <person name="Haridas S."/>
            <person name="Hughes K."/>
            <person name="Justo A."/>
            <person name="Karasinski D."/>
            <person name="Kautmanova I."/>
            <person name="Kiss B."/>
            <person name="Kocsube S."/>
            <person name="Kotiranta H."/>
            <person name="LaButti K.M."/>
            <person name="Lechner B.E."/>
            <person name="Liimatainen K."/>
            <person name="Lipzen A."/>
            <person name="Lukacs Z."/>
            <person name="Mihaltcheva S."/>
            <person name="Morgado L.N."/>
            <person name="Niskanen T."/>
            <person name="Noordeloos M.E."/>
            <person name="Ohm R.A."/>
            <person name="Ortiz-Santana B."/>
            <person name="Ovrebo C."/>
            <person name="Racz N."/>
            <person name="Riley R."/>
            <person name="Savchenko A."/>
            <person name="Shiryaev A."/>
            <person name="Soop K."/>
            <person name="Spirin V."/>
            <person name="Szebenyi C."/>
            <person name="Tomsovsky M."/>
            <person name="Tulloss R.E."/>
            <person name="Uehling J."/>
            <person name="Grigoriev I.V."/>
            <person name="Vagvolgyi C."/>
            <person name="Papp T."/>
            <person name="Martin F.M."/>
            <person name="Miettinen O."/>
            <person name="Hibbett D.S."/>
            <person name="Nagy L.G."/>
        </authorList>
    </citation>
    <scope>NUCLEOTIDE SEQUENCE [LARGE SCALE GENOMIC DNA]</scope>
    <source>
        <strain evidence="2 3">CBS 121175</strain>
    </source>
</reference>
<organism evidence="2 3">
    <name type="scientific">Coprinopsis marcescibilis</name>
    <name type="common">Agaric fungus</name>
    <name type="synonym">Psathyrella marcescibilis</name>
    <dbReference type="NCBI Taxonomy" id="230819"/>
    <lineage>
        <taxon>Eukaryota</taxon>
        <taxon>Fungi</taxon>
        <taxon>Dikarya</taxon>
        <taxon>Basidiomycota</taxon>
        <taxon>Agaricomycotina</taxon>
        <taxon>Agaricomycetes</taxon>
        <taxon>Agaricomycetidae</taxon>
        <taxon>Agaricales</taxon>
        <taxon>Agaricineae</taxon>
        <taxon>Psathyrellaceae</taxon>
        <taxon>Coprinopsis</taxon>
    </lineage>
</organism>
<feature type="signal peptide" evidence="1">
    <location>
        <begin position="1"/>
        <end position="23"/>
    </location>
</feature>
<dbReference type="AlphaFoldDB" id="A0A5C3KCQ3"/>
<protein>
    <submittedName>
        <fullName evidence="2">Uncharacterized protein</fullName>
    </submittedName>
</protein>
<evidence type="ECO:0000256" key="1">
    <source>
        <dbReference type="SAM" id="SignalP"/>
    </source>
</evidence>